<dbReference type="Proteomes" id="UP001527925">
    <property type="component" value="Unassembled WGS sequence"/>
</dbReference>
<reference evidence="3 4" key="1">
    <citation type="submission" date="2023-09" db="EMBL/GenBank/DDBJ databases">
        <title>Pangenome analysis of Batrachochytrium dendrobatidis and related Chytrids.</title>
        <authorList>
            <person name="Yacoub M.N."/>
            <person name="Stajich J.E."/>
            <person name="James T.Y."/>
        </authorList>
    </citation>
    <scope>NUCLEOTIDE SEQUENCE [LARGE SCALE GENOMIC DNA]</scope>
    <source>
        <strain evidence="3 4">JEL0888</strain>
    </source>
</reference>
<dbReference type="EMBL" id="JADGIZ020000017">
    <property type="protein sequence ID" value="KAL2916268.1"/>
    <property type="molecule type" value="Genomic_DNA"/>
</dbReference>
<keyword evidence="4" id="KW-1185">Reference proteome</keyword>
<evidence type="ECO:0000256" key="2">
    <source>
        <dbReference type="SAM" id="MobiDB-lite"/>
    </source>
</evidence>
<feature type="repeat" description="WD" evidence="1">
    <location>
        <begin position="340"/>
        <end position="381"/>
    </location>
</feature>
<name>A0ABR4N9S0_9FUNG</name>
<feature type="compositionally biased region" description="Low complexity" evidence="2">
    <location>
        <begin position="62"/>
        <end position="71"/>
    </location>
</feature>
<dbReference type="PROSITE" id="PS50082">
    <property type="entry name" value="WD_REPEATS_2"/>
    <property type="match status" value="1"/>
</dbReference>
<evidence type="ECO:0000313" key="4">
    <source>
        <dbReference type="Proteomes" id="UP001527925"/>
    </source>
</evidence>
<evidence type="ECO:0000256" key="1">
    <source>
        <dbReference type="PROSITE-ProRule" id="PRU00221"/>
    </source>
</evidence>
<proteinExistence type="predicted"/>
<dbReference type="InterPro" id="IPR001680">
    <property type="entry name" value="WD40_rpt"/>
</dbReference>
<dbReference type="SUPFAM" id="SSF50978">
    <property type="entry name" value="WD40 repeat-like"/>
    <property type="match status" value="1"/>
</dbReference>
<protein>
    <recommendedName>
        <fullName evidence="5">DUF2415 domain-containing protein</fullName>
    </recommendedName>
</protein>
<dbReference type="SMART" id="SM00320">
    <property type="entry name" value="WD40"/>
    <property type="match status" value="2"/>
</dbReference>
<evidence type="ECO:0000313" key="3">
    <source>
        <dbReference type="EMBL" id="KAL2916268.1"/>
    </source>
</evidence>
<feature type="region of interest" description="Disordered" evidence="2">
    <location>
        <begin position="96"/>
        <end position="129"/>
    </location>
</feature>
<comment type="caution">
    <text evidence="3">The sequence shown here is derived from an EMBL/GenBank/DDBJ whole genome shotgun (WGS) entry which is preliminary data.</text>
</comment>
<feature type="compositionally biased region" description="Acidic residues" evidence="2">
    <location>
        <begin position="102"/>
        <end position="122"/>
    </location>
</feature>
<dbReference type="PANTHER" id="PTHR43991:SF12">
    <property type="entry name" value="WD REPEAT PROTEIN (AFU_ORTHOLOGUE AFUA_8G05640)"/>
    <property type="match status" value="1"/>
</dbReference>
<keyword evidence="1" id="KW-0853">WD repeat</keyword>
<organism evidence="3 4">
    <name type="scientific">Polyrhizophydium stewartii</name>
    <dbReference type="NCBI Taxonomy" id="2732419"/>
    <lineage>
        <taxon>Eukaryota</taxon>
        <taxon>Fungi</taxon>
        <taxon>Fungi incertae sedis</taxon>
        <taxon>Chytridiomycota</taxon>
        <taxon>Chytridiomycota incertae sedis</taxon>
        <taxon>Chytridiomycetes</taxon>
        <taxon>Rhizophydiales</taxon>
        <taxon>Rhizophydiales incertae sedis</taxon>
        <taxon>Polyrhizophydium</taxon>
    </lineage>
</organism>
<accession>A0ABR4N9S0</accession>
<dbReference type="InterPro" id="IPR036322">
    <property type="entry name" value="WD40_repeat_dom_sf"/>
</dbReference>
<dbReference type="Pfam" id="PF00400">
    <property type="entry name" value="WD40"/>
    <property type="match status" value="1"/>
</dbReference>
<evidence type="ECO:0008006" key="5">
    <source>
        <dbReference type="Google" id="ProtNLM"/>
    </source>
</evidence>
<sequence length="493" mass="53048">MADMVGSHSYGAGDTAGSIIAHHIPEEGGAGAGVDLVDVSHLEGLELESTGHDAEGGGAGSGYAESMAAAEGGQNAEPLLAGVAGANDIADSPTQEMLHESDDADDDGDEDPDDEEDDEDEIMRENAAPRMPLQITPAMVAAGQCDIQGINWAHMRAPRETFRADRVAKYSTYRNIEEDISHLKLQMRPLNKVDDMYRFWFTDRNCRSSVMHFQLRHLVAATSKNDVFVTRFRGEYVCKRLGAAGEEVRTGIVTDRMNGITNHMQLHESRSGVLHCNVSSNDAAVRIMNMERLEVERQLDLDWAVNCSAMSPDRRLLCIVGDTQDAVIASVDSGEALWQLGGHVDFSFGCAWSGCGRYIATGNQDLTTRIYDVRKGNEAVGVIGAHMSAVRSVHFTDDSRTLVMAEAADYVHIVDMASIAAEGTVEAQVIEFFGEIAGVALAGRAGERLFVGNSDEHLGGVMEFERTGAGERTGGGWGAWAGARGLLGALNQL</sequence>
<dbReference type="PANTHER" id="PTHR43991">
    <property type="entry name" value="WD REPEAT PROTEIN (AFU_ORTHOLOGUE AFUA_8G05640)-RELATED"/>
    <property type="match status" value="1"/>
</dbReference>
<feature type="region of interest" description="Disordered" evidence="2">
    <location>
        <begin position="49"/>
        <end position="71"/>
    </location>
</feature>
<dbReference type="InterPro" id="IPR015943">
    <property type="entry name" value="WD40/YVTN_repeat-like_dom_sf"/>
</dbReference>
<dbReference type="Gene3D" id="2.130.10.10">
    <property type="entry name" value="YVTN repeat-like/Quinoprotein amine dehydrogenase"/>
    <property type="match status" value="1"/>
</dbReference>
<gene>
    <name evidence="3" type="ORF">HK105_204024</name>
</gene>